<dbReference type="GO" id="GO:0008757">
    <property type="term" value="F:S-adenosylmethionine-dependent methyltransferase activity"/>
    <property type="evidence" value="ECO:0007669"/>
    <property type="project" value="InterPro"/>
</dbReference>
<dbReference type="AlphaFoldDB" id="A0A2H0XD78"/>
<keyword evidence="2" id="KW-0808">Transferase</keyword>
<feature type="domain" description="Methyltransferase type 11" evidence="1">
    <location>
        <begin position="41"/>
        <end position="120"/>
    </location>
</feature>
<organism evidence="2 3">
    <name type="scientific">candidate division WWE3 bacterium CG08_land_8_20_14_0_20_40_13</name>
    <dbReference type="NCBI Taxonomy" id="1975084"/>
    <lineage>
        <taxon>Bacteria</taxon>
        <taxon>Katanobacteria</taxon>
    </lineage>
</organism>
<dbReference type="InterPro" id="IPR029063">
    <property type="entry name" value="SAM-dependent_MTases_sf"/>
</dbReference>
<dbReference type="EMBL" id="PEYT01000031">
    <property type="protein sequence ID" value="PIS22811.1"/>
    <property type="molecule type" value="Genomic_DNA"/>
</dbReference>
<dbReference type="SUPFAM" id="SSF53335">
    <property type="entry name" value="S-adenosyl-L-methionine-dependent methyltransferases"/>
    <property type="match status" value="1"/>
</dbReference>
<comment type="caution">
    <text evidence="2">The sequence shown here is derived from an EMBL/GenBank/DDBJ whole genome shotgun (WGS) entry which is preliminary data.</text>
</comment>
<evidence type="ECO:0000313" key="2">
    <source>
        <dbReference type="EMBL" id="PIS22811.1"/>
    </source>
</evidence>
<reference evidence="3" key="1">
    <citation type="submission" date="2017-09" db="EMBL/GenBank/DDBJ databases">
        <title>Depth-based differentiation of microbial function through sediment-hosted aquifers and enrichment of novel symbionts in the deep terrestrial subsurface.</title>
        <authorList>
            <person name="Probst A.J."/>
            <person name="Ladd B."/>
            <person name="Jarett J.K."/>
            <person name="Geller-Mcgrath D.E."/>
            <person name="Sieber C.M.K."/>
            <person name="Emerson J.B."/>
            <person name="Anantharaman K."/>
            <person name="Thomas B.C."/>
            <person name="Malmstrom R."/>
            <person name="Stieglmeier M."/>
            <person name="Klingl A."/>
            <person name="Woyke T."/>
            <person name="Ryan C.M."/>
            <person name="Banfield J.F."/>
        </authorList>
    </citation>
    <scope>NUCLEOTIDE SEQUENCE [LARGE SCALE GENOMIC DNA]</scope>
</reference>
<dbReference type="InterPro" id="IPR013216">
    <property type="entry name" value="Methyltransf_11"/>
</dbReference>
<evidence type="ECO:0000313" key="3">
    <source>
        <dbReference type="Proteomes" id="UP000230340"/>
    </source>
</evidence>
<accession>A0A2H0XD78</accession>
<proteinExistence type="predicted"/>
<evidence type="ECO:0000259" key="1">
    <source>
        <dbReference type="Pfam" id="PF08241"/>
    </source>
</evidence>
<dbReference type="Gene3D" id="3.40.50.150">
    <property type="entry name" value="Vaccinia Virus protein VP39"/>
    <property type="match status" value="1"/>
</dbReference>
<name>A0A2H0XD78_UNCKA</name>
<dbReference type="Pfam" id="PF08241">
    <property type="entry name" value="Methyltransf_11"/>
    <property type="match status" value="1"/>
</dbReference>
<keyword evidence="2" id="KW-0489">Methyltransferase</keyword>
<dbReference type="GO" id="GO:0032259">
    <property type="term" value="P:methylation"/>
    <property type="evidence" value="ECO:0007669"/>
    <property type="project" value="UniProtKB-KW"/>
</dbReference>
<gene>
    <name evidence="2" type="ORF">COT49_03415</name>
</gene>
<dbReference type="Proteomes" id="UP000230340">
    <property type="component" value="Unassembled WGS sequence"/>
</dbReference>
<protein>
    <submittedName>
        <fullName evidence="2">Methyltransferase type 11</fullName>
    </submittedName>
</protein>
<sequence>MIKANTRNFYHTNEYVSLARFVSYYYQIDSVLKTNPKNVMEVGVGNKIVSSYLKEKGISVITLDINSKLNPDIVADVRDIPVDDQKFDTTLVCEVLEHIPFKDLETALSEIARITRNHAVISIPYSCAYFASVSSIGIPFFEKIFRISINIPYFIFKIPFFKQSGEHFWEMGRLHYQKKRFEATISEYFLIERSFQPILNPYHYFFICRPKRDVRI</sequence>